<dbReference type="EMBL" id="OUUZ01000013">
    <property type="protein sequence ID" value="SPQ24338.1"/>
    <property type="molecule type" value="Genomic_DNA"/>
</dbReference>
<evidence type="ECO:0000256" key="3">
    <source>
        <dbReference type="ARBA" id="ARBA00045385"/>
    </source>
</evidence>
<feature type="domain" description="SKP1 component POZ" evidence="6">
    <location>
        <begin position="17"/>
        <end position="71"/>
    </location>
</feature>
<dbReference type="UniPathway" id="UPA00143"/>
<dbReference type="GO" id="GO:0006511">
    <property type="term" value="P:ubiquitin-dependent protein catabolic process"/>
    <property type="evidence" value="ECO:0007669"/>
    <property type="project" value="InterPro"/>
</dbReference>
<accession>A0A446BPC5</accession>
<gene>
    <name evidence="7" type="ORF">TT172_LOCUS6757</name>
</gene>
<dbReference type="Gene3D" id="3.30.710.10">
    <property type="entry name" value="Potassium Channel Kv1.1, Chain A"/>
    <property type="match status" value="1"/>
</dbReference>
<dbReference type="InterPro" id="IPR001232">
    <property type="entry name" value="SKP1-like"/>
</dbReference>
<evidence type="ECO:0000256" key="2">
    <source>
        <dbReference type="ARBA" id="ARBA00022786"/>
    </source>
</evidence>
<comment type="function">
    <text evidence="3">Essential component of the SCF (SKP1-CUL1-F-box protein) E3 ubiquitin ligase complexes, which mediate the ubiquitination and subsequent proteasomal degradation of target proteins. Controls sulfur metabolite repression, probably by mediating the inactivation or degradation of the metR transcription factor.</text>
</comment>
<dbReference type="InterPro" id="IPR016072">
    <property type="entry name" value="Skp1_comp_dimer"/>
</dbReference>
<evidence type="ECO:0000313" key="8">
    <source>
        <dbReference type="Proteomes" id="UP000289323"/>
    </source>
</evidence>
<dbReference type="Pfam" id="PF03931">
    <property type="entry name" value="Skp1_POZ"/>
    <property type="match status" value="1"/>
</dbReference>
<evidence type="ECO:0000256" key="4">
    <source>
        <dbReference type="PIRNR" id="PIRNR028729"/>
    </source>
</evidence>
<dbReference type="Pfam" id="PF01466">
    <property type="entry name" value="Skp1"/>
    <property type="match status" value="1"/>
</dbReference>
<dbReference type="GO" id="GO:0016567">
    <property type="term" value="P:protein ubiquitination"/>
    <property type="evidence" value="ECO:0007669"/>
    <property type="project" value="UniProtKB-UniPathway"/>
</dbReference>
<keyword evidence="2 4" id="KW-0833">Ubl conjugation pathway</keyword>
<dbReference type="PANTHER" id="PTHR11165">
    <property type="entry name" value="SKP1"/>
    <property type="match status" value="1"/>
</dbReference>
<comment type="subunit">
    <text evidence="4">Component of the SCF (SKP1-CUL1-F-box protein) E3 ubiquitin ligase complexes.</text>
</comment>
<proteinExistence type="inferred from homology"/>
<organism evidence="7 8">
    <name type="scientific">Thermothielavioides terrestris</name>
    <dbReference type="NCBI Taxonomy" id="2587410"/>
    <lineage>
        <taxon>Eukaryota</taxon>
        <taxon>Fungi</taxon>
        <taxon>Dikarya</taxon>
        <taxon>Ascomycota</taxon>
        <taxon>Pezizomycotina</taxon>
        <taxon>Sordariomycetes</taxon>
        <taxon>Sordariomycetidae</taxon>
        <taxon>Sordariales</taxon>
        <taxon>Chaetomiaceae</taxon>
        <taxon>Thermothielavioides</taxon>
    </lineage>
</organism>
<evidence type="ECO:0000256" key="1">
    <source>
        <dbReference type="ARBA" id="ARBA00009993"/>
    </source>
</evidence>
<dbReference type="Proteomes" id="UP000289323">
    <property type="component" value="Unassembled WGS sequence"/>
</dbReference>
<evidence type="ECO:0000259" key="5">
    <source>
        <dbReference type="Pfam" id="PF01466"/>
    </source>
</evidence>
<protein>
    <recommendedName>
        <fullName evidence="4">E3 ubiquitin ligase complex SCF subunit</fullName>
    </recommendedName>
</protein>
<dbReference type="InterPro" id="IPR036296">
    <property type="entry name" value="SKP1-like_dim_sf"/>
</dbReference>
<dbReference type="InterPro" id="IPR016897">
    <property type="entry name" value="SKP1"/>
</dbReference>
<evidence type="ECO:0000259" key="6">
    <source>
        <dbReference type="Pfam" id="PF03931"/>
    </source>
</evidence>
<feature type="domain" description="SKP1 component dimerisation" evidence="5">
    <location>
        <begin position="126"/>
        <end position="171"/>
    </location>
</feature>
<dbReference type="SMART" id="SM00512">
    <property type="entry name" value="Skp1"/>
    <property type="match status" value="1"/>
</dbReference>
<comment type="pathway">
    <text evidence="4">Protein modification; protein ubiquitination.</text>
</comment>
<dbReference type="AlphaFoldDB" id="A0A446BPC5"/>
<dbReference type="InterPro" id="IPR016073">
    <property type="entry name" value="Skp1_comp_POZ"/>
</dbReference>
<dbReference type="SUPFAM" id="SSF81382">
    <property type="entry name" value="Skp1 dimerisation domain-like"/>
    <property type="match status" value="1"/>
</dbReference>
<name>A0A446BPC5_9PEZI</name>
<sequence length="183" mass="20710">MAPIQILKLQNTFKPGGKVFEVERAAAEHSGLVQMLLQDFDDSDLEAIIPISVDVSDKGLAKVFEWMTHSKDLPKTTDDGSVRGPDDSAVNWKPLTFSDWDKKFFDALDSEALYEILIAANYLDIKPLYELGCQFVANMIRGKTTEQIREILNITSDFNPEEELRIREQKALVKDESETAEKN</sequence>
<comment type="similarity">
    <text evidence="1 4">Belongs to the SKP1 family.</text>
</comment>
<dbReference type="InterPro" id="IPR011333">
    <property type="entry name" value="SKP1/BTB/POZ_sf"/>
</dbReference>
<reference evidence="7 8" key="1">
    <citation type="submission" date="2018-04" db="EMBL/GenBank/DDBJ databases">
        <authorList>
            <person name="Huttner S."/>
            <person name="Dainat J."/>
        </authorList>
    </citation>
    <scope>NUCLEOTIDE SEQUENCE [LARGE SCALE GENOMIC DNA]</scope>
</reference>
<evidence type="ECO:0000313" key="7">
    <source>
        <dbReference type="EMBL" id="SPQ24338.1"/>
    </source>
</evidence>
<dbReference type="SUPFAM" id="SSF54695">
    <property type="entry name" value="POZ domain"/>
    <property type="match status" value="1"/>
</dbReference>
<dbReference type="PIRSF" id="PIRSF028729">
    <property type="entry name" value="E3_ubiquit_lig_SCF_Skp"/>
    <property type="match status" value="1"/>
</dbReference>